<keyword evidence="1" id="KW-0472">Membrane</keyword>
<evidence type="ECO:0000313" key="2">
    <source>
        <dbReference type="EMBL" id="MDT0337463.1"/>
    </source>
</evidence>
<feature type="transmembrane region" description="Helical" evidence="1">
    <location>
        <begin position="49"/>
        <end position="71"/>
    </location>
</feature>
<sequence>MSLLENAKAVDLLKNSDFQLVTALSSGIFLLVHWLCAWPSGMPWWPVPLAWALFLMFGIWFVLKVIGAFILGKF</sequence>
<comment type="caution">
    <text evidence="2">The sequence shown here is derived from an EMBL/GenBank/DDBJ whole genome shotgun (WGS) entry which is preliminary data.</text>
</comment>
<dbReference type="EMBL" id="JAVRAA010000005">
    <property type="protein sequence ID" value="MDT0337463.1"/>
    <property type="molecule type" value="Genomic_DNA"/>
</dbReference>
<proteinExistence type="predicted"/>
<keyword evidence="1" id="KW-0812">Transmembrane</keyword>
<reference evidence="2" key="1">
    <citation type="submission" date="2023-02" db="EMBL/GenBank/DDBJ databases">
        <title>Description of Herbaspirillum huttiense subsp. nephrolepsisexaltata and Herbaspirillum huttiense subsp. lycopersicon.</title>
        <authorList>
            <person name="Poudel M."/>
            <person name="Sharma A."/>
            <person name="Goss E."/>
            <person name="Tapia J.H."/>
            <person name="Harmon C.M."/>
            <person name="Jones J.B."/>
        </authorList>
    </citation>
    <scope>NUCLEOTIDE SEQUENCE</scope>
    <source>
        <strain evidence="2">NC40101</strain>
    </source>
</reference>
<protein>
    <submittedName>
        <fullName evidence="2">Uncharacterized protein</fullName>
    </submittedName>
</protein>
<evidence type="ECO:0000256" key="1">
    <source>
        <dbReference type="SAM" id="Phobius"/>
    </source>
</evidence>
<name>A0AAE4G7W1_9BURK</name>
<dbReference type="RefSeq" id="WP_284076931.1">
    <property type="nucleotide sequence ID" value="NZ_JAVLSM010000007.1"/>
</dbReference>
<gene>
    <name evidence="2" type="ORF">RJN63_11535</name>
</gene>
<organism evidence="2">
    <name type="scientific">Herbaspirillum huttiense subsp. nephrolepidis</name>
    <dbReference type="NCBI Taxonomy" id="3075126"/>
    <lineage>
        <taxon>Bacteria</taxon>
        <taxon>Pseudomonadati</taxon>
        <taxon>Pseudomonadota</taxon>
        <taxon>Betaproteobacteria</taxon>
        <taxon>Burkholderiales</taxon>
        <taxon>Oxalobacteraceae</taxon>
        <taxon>Herbaspirillum</taxon>
    </lineage>
</organism>
<feature type="transmembrane region" description="Helical" evidence="1">
    <location>
        <begin position="20"/>
        <end position="37"/>
    </location>
</feature>
<dbReference type="AlphaFoldDB" id="A0AAE4G7W1"/>
<accession>A0AAE4G7W1</accession>
<keyword evidence="1" id="KW-1133">Transmembrane helix</keyword>